<dbReference type="PIRSF" id="PIRSF022704">
    <property type="entry name" value="UCP022704"/>
    <property type="match status" value="1"/>
</dbReference>
<dbReference type="OrthoDB" id="9814707at2"/>
<dbReference type="AlphaFoldDB" id="A0A4Z0NTS4"/>
<dbReference type="Pfam" id="PF07081">
    <property type="entry name" value="DUF1349"/>
    <property type="match status" value="1"/>
</dbReference>
<dbReference type="Gene3D" id="2.60.120.200">
    <property type="match status" value="1"/>
</dbReference>
<dbReference type="PANTHER" id="PTHR35332:SF2">
    <property type="entry name" value="REGULATION OF ENOLASE PROTEIN 1"/>
    <property type="match status" value="1"/>
</dbReference>
<sequence length="198" mass="22116">MRRGVTMGFEDGSWLNEPADWRLDGDILHVVTDRGTDFWRETHYGFIRDTGHVFEVRTAGDFTAQVRVRAQYRELYDQAGLMVRVSPREWVKAGIEWSDGIPMIGSVLTIDRSDWATAPYGRDAGDVWLRATVAAGVLRLQVSSDGRNWLLMRLCPFPAVSSYSVGPMCCTPERAGLSVAFSEFTVGVPTGKDLHDLS</sequence>
<keyword evidence="2" id="KW-1185">Reference proteome</keyword>
<proteinExistence type="predicted"/>
<protein>
    <submittedName>
        <fullName evidence="1">DUF1349 domain-containing protein</fullName>
    </submittedName>
</protein>
<reference evidence="1 2" key="1">
    <citation type="submission" date="2019-04" db="EMBL/GenBank/DDBJ databases">
        <authorList>
            <person name="Feng G."/>
            <person name="Zhu H."/>
        </authorList>
    </citation>
    <scope>NUCLEOTIDE SEQUENCE [LARGE SCALE GENOMIC DNA]</scope>
    <source>
        <strain evidence="1 2">6HR-1</strain>
    </source>
</reference>
<dbReference type="InterPro" id="IPR015987">
    <property type="entry name" value="UCP022704"/>
</dbReference>
<comment type="caution">
    <text evidence="1">The sequence shown here is derived from an EMBL/GenBank/DDBJ whole genome shotgun (WGS) entry which is preliminary data.</text>
</comment>
<name>A0A4Z0NTS4_9HYPH</name>
<dbReference type="EMBL" id="SRLB01000007">
    <property type="protein sequence ID" value="TGD99865.1"/>
    <property type="molecule type" value="Genomic_DNA"/>
</dbReference>
<dbReference type="InterPro" id="IPR013320">
    <property type="entry name" value="ConA-like_dom_sf"/>
</dbReference>
<organism evidence="1 2">
    <name type="scientific">Methylobacterium nonmethylotrophicum</name>
    <dbReference type="NCBI Taxonomy" id="1141884"/>
    <lineage>
        <taxon>Bacteria</taxon>
        <taxon>Pseudomonadati</taxon>
        <taxon>Pseudomonadota</taxon>
        <taxon>Alphaproteobacteria</taxon>
        <taxon>Hyphomicrobiales</taxon>
        <taxon>Methylobacteriaceae</taxon>
        <taxon>Methylobacterium</taxon>
    </lineage>
</organism>
<dbReference type="Proteomes" id="UP000297535">
    <property type="component" value="Unassembled WGS sequence"/>
</dbReference>
<dbReference type="PANTHER" id="PTHR35332">
    <property type="entry name" value="REGULATION OF ENOLASE PROTEIN 1"/>
    <property type="match status" value="1"/>
</dbReference>
<dbReference type="SUPFAM" id="SSF49899">
    <property type="entry name" value="Concanavalin A-like lectins/glucanases"/>
    <property type="match status" value="1"/>
</dbReference>
<accession>A0A4Z0NTS4</accession>
<gene>
    <name evidence="1" type="ORF">EU555_11975</name>
</gene>
<dbReference type="InterPro" id="IPR009784">
    <property type="entry name" value="DUF1349"/>
</dbReference>
<evidence type="ECO:0000313" key="2">
    <source>
        <dbReference type="Proteomes" id="UP000297535"/>
    </source>
</evidence>
<evidence type="ECO:0000313" key="1">
    <source>
        <dbReference type="EMBL" id="TGD99865.1"/>
    </source>
</evidence>